<dbReference type="SUPFAM" id="SSF159245">
    <property type="entry name" value="AttH-like"/>
    <property type="match status" value="1"/>
</dbReference>
<evidence type="ECO:0000313" key="1">
    <source>
        <dbReference type="EMBL" id="AYD39441.1"/>
    </source>
</evidence>
<protein>
    <recommendedName>
        <fullName evidence="3">AttH domain-containing protein</fullName>
    </recommendedName>
</protein>
<dbReference type="Proteomes" id="UP000266301">
    <property type="component" value="Chromosome"/>
</dbReference>
<sequence length="367" mass="42000">MKARIMDRPEDFKKLGIRPNEVELWEESRRMPEGTPNANEVWYFDANFKDESKVIVAFRPIDVRAAISGGQSEAKDGPNSNIMITPPDGRELGDFHFFKEGITATSGGCNLKYGKDYAKGDFKSYDVYFEPTNGIGAELHYEALVEPFRQGTGIVAFGENDEIIHTDLSVPKNRVTGRIFYDGAWHEISGVGYHDHQWMNTNPMAIYHHWLWGRMYTDEFTVYIYDFVASKQYGYKRLPMFGLMNKEGRIIFKTDGNMQIETRLQYNEVMKRDFPKTSCYTFENADGSKAVFEVTWEQEIEKRNTYEASGEKGKAHFDVIGIAPVYMRYFAKGGVTFTDVNGDTTRSSGDMIYEYSYMGKPDPNAGV</sequence>
<reference evidence="1 2" key="1">
    <citation type="journal article" date="2019" name="Int. J. Syst. Evol. Microbiol.">
        <title>Clostridium fermenticellae sp. nov., isolated from the mud in a fermentation cellar for the production of the Chinese liquor, baijiu.</title>
        <authorList>
            <person name="Xu P.X."/>
            <person name="Chai L.J."/>
            <person name="Qiu T."/>
            <person name="Zhang X.J."/>
            <person name="Lu Z.M."/>
            <person name="Xiao C."/>
            <person name="Wang S.T."/>
            <person name="Shen C.H."/>
            <person name="Shi J.S."/>
            <person name="Xu Z.H."/>
        </authorList>
    </citation>
    <scope>NUCLEOTIDE SEQUENCE [LARGE SCALE GENOMIC DNA]</scope>
    <source>
        <strain evidence="1 2">JN500901</strain>
    </source>
</reference>
<keyword evidence="2" id="KW-1185">Reference proteome</keyword>
<evidence type="ECO:0000313" key="2">
    <source>
        <dbReference type="Proteomes" id="UP000266301"/>
    </source>
</evidence>
<evidence type="ECO:0008006" key="3">
    <source>
        <dbReference type="Google" id="ProtNLM"/>
    </source>
</evidence>
<gene>
    <name evidence="1" type="ORF">D4Z93_02355</name>
</gene>
<dbReference type="Gene3D" id="2.40.370.10">
    <property type="entry name" value="AttH-like domain"/>
    <property type="match status" value="1"/>
</dbReference>
<dbReference type="EMBL" id="CP032416">
    <property type="protein sequence ID" value="AYD39441.1"/>
    <property type="molecule type" value="Genomic_DNA"/>
</dbReference>
<dbReference type="OrthoDB" id="5491608at2"/>
<proteinExistence type="predicted"/>
<dbReference type="KEGG" id="cfer:D4Z93_02355"/>
<accession>A0A386H172</accession>
<organism evidence="1 2">
    <name type="scientific">Clostridium fermenticellae</name>
    <dbReference type="NCBI Taxonomy" id="2068654"/>
    <lineage>
        <taxon>Bacteria</taxon>
        <taxon>Bacillati</taxon>
        <taxon>Bacillota</taxon>
        <taxon>Clostridia</taxon>
        <taxon>Eubacteriales</taxon>
        <taxon>Clostridiaceae</taxon>
        <taxon>Clostridium</taxon>
    </lineage>
</organism>
<dbReference type="InterPro" id="IPR023374">
    <property type="entry name" value="AttH-like_dom_sf"/>
</dbReference>
<name>A0A386H172_9CLOT</name>
<dbReference type="AlphaFoldDB" id="A0A386H172"/>